<protein>
    <recommendedName>
        <fullName evidence="5">Putative NADH dehydrogenase/NAD(P)H nitroreductase OCH7691_02645</fullName>
        <ecNumber evidence="5">1.-.-.-</ecNumber>
    </recommendedName>
</protein>
<evidence type="ECO:0000313" key="8">
    <source>
        <dbReference type="Proteomes" id="UP000193200"/>
    </source>
</evidence>
<dbReference type="PANTHER" id="PTHR43543">
    <property type="entry name" value="MALONIC SEMIALDEHYDE REDUCTASE RUTE-RELATED"/>
    <property type="match status" value="1"/>
</dbReference>
<dbReference type="Proteomes" id="UP000193200">
    <property type="component" value="Unassembled WGS sequence"/>
</dbReference>
<dbReference type="SUPFAM" id="SSF55469">
    <property type="entry name" value="FMN-dependent nitroreductase-like"/>
    <property type="match status" value="1"/>
</dbReference>
<keyword evidence="4 5" id="KW-0560">Oxidoreductase</keyword>
<dbReference type="HAMAP" id="MF_01204">
    <property type="entry name" value="Oxidoreductase_RutE_HadB"/>
    <property type="match status" value="1"/>
</dbReference>
<proteinExistence type="inferred from homology"/>
<evidence type="ECO:0000259" key="6">
    <source>
        <dbReference type="Pfam" id="PF00881"/>
    </source>
</evidence>
<dbReference type="NCBIfam" id="NF003768">
    <property type="entry name" value="PRK05365.1"/>
    <property type="match status" value="1"/>
</dbReference>
<evidence type="ECO:0000256" key="1">
    <source>
        <dbReference type="ARBA" id="ARBA00022630"/>
    </source>
</evidence>
<dbReference type="CDD" id="cd02148">
    <property type="entry name" value="RutE-like"/>
    <property type="match status" value="1"/>
</dbReference>
<dbReference type="AlphaFoldDB" id="A0A1Y5TE99"/>
<evidence type="ECO:0000256" key="4">
    <source>
        <dbReference type="ARBA" id="ARBA00023002"/>
    </source>
</evidence>
<sequence length="196" mass="21878">MTVHPAEALLDRQFRKARTHMQWTDKPVDPALLTEAYDLARWAPTAFNASPMRVLFLRSTEAKERLRPLLSPGNVDKTMRAPVTAIVAQDSRFQDHLPTLFPFMDVKPLFDGNPDMAAETAFRNSSLQGAYLIVALRSVGLDVGPMSGFDAEGVNREFFPDGRYRSNFLINIGHGEASALHPRGPRLAFDQIAEII</sequence>
<dbReference type="EC" id="1.-.-.-" evidence="5"/>
<dbReference type="InParanoid" id="A0A1Y5TE99"/>
<comment type="similarity">
    <text evidence="5">Belongs to the nitroreductase family. HadB/RutE subfamily.</text>
</comment>
<feature type="domain" description="Nitroreductase" evidence="6">
    <location>
        <begin position="17"/>
        <end position="174"/>
    </location>
</feature>
<dbReference type="OrthoDB" id="9784375at2"/>
<reference evidence="7 8" key="1">
    <citation type="submission" date="2017-03" db="EMBL/GenBank/DDBJ databases">
        <authorList>
            <person name="Afonso C.L."/>
            <person name="Miller P.J."/>
            <person name="Scott M.A."/>
            <person name="Spackman E."/>
            <person name="Goraichik I."/>
            <person name="Dimitrov K.M."/>
            <person name="Suarez D.L."/>
            <person name="Swayne D.E."/>
        </authorList>
    </citation>
    <scope>NUCLEOTIDE SEQUENCE [LARGE SCALE GENOMIC DNA]</scope>
    <source>
        <strain evidence="7 8">CECT 7691</strain>
    </source>
</reference>
<evidence type="ECO:0000256" key="5">
    <source>
        <dbReference type="HAMAP-Rule" id="MF_01204"/>
    </source>
</evidence>
<comment type="cofactor">
    <cofactor evidence="5">
        <name>FMN</name>
        <dbReference type="ChEBI" id="CHEBI:58210"/>
    </cofactor>
</comment>
<dbReference type="FunCoup" id="A0A1Y5TE99">
    <property type="interactions" value="50"/>
</dbReference>
<keyword evidence="3 5" id="KW-0521">NADP</keyword>
<keyword evidence="2 5" id="KW-0288">FMN</keyword>
<keyword evidence="5" id="KW-0520">NAD</keyword>
<dbReference type="InterPro" id="IPR050461">
    <property type="entry name" value="Nitroreductase_HadB/RutE"/>
</dbReference>
<dbReference type="PANTHER" id="PTHR43543:SF1">
    <property type="entry name" value="MALONIC SEMIALDEHYDE REDUCTASE RUTE-RELATED"/>
    <property type="match status" value="1"/>
</dbReference>
<dbReference type="GO" id="GO:0016491">
    <property type="term" value="F:oxidoreductase activity"/>
    <property type="evidence" value="ECO:0007669"/>
    <property type="project" value="UniProtKB-UniRule"/>
</dbReference>
<dbReference type="InterPro" id="IPR023936">
    <property type="entry name" value="RutE-like"/>
</dbReference>
<dbReference type="InterPro" id="IPR000415">
    <property type="entry name" value="Nitroreductase-like"/>
</dbReference>
<accession>A0A1Y5TE99</accession>
<dbReference type="Gene3D" id="3.40.109.10">
    <property type="entry name" value="NADH Oxidase"/>
    <property type="match status" value="1"/>
</dbReference>
<name>A0A1Y5TE99_9PROT</name>
<evidence type="ECO:0000256" key="3">
    <source>
        <dbReference type="ARBA" id="ARBA00022857"/>
    </source>
</evidence>
<keyword evidence="1 5" id="KW-0285">Flavoprotein</keyword>
<dbReference type="Pfam" id="PF00881">
    <property type="entry name" value="Nitroreductase"/>
    <property type="match status" value="1"/>
</dbReference>
<organism evidence="7 8">
    <name type="scientific">Oceanibacterium hippocampi</name>
    <dbReference type="NCBI Taxonomy" id="745714"/>
    <lineage>
        <taxon>Bacteria</taxon>
        <taxon>Pseudomonadati</taxon>
        <taxon>Pseudomonadota</taxon>
        <taxon>Alphaproteobacteria</taxon>
        <taxon>Sneathiellales</taxon>
        <taxon>Sneathiellaceae</taxon>
        <taxon>Oceanibacterium</taxon>
    </lineage>
</organism>
<gene>
    <name evidence="7" type="primary">rutE</name>
    <name evidence="7" type="ORF">OCH7691_02645</name>
</gene>
<evidence type="ECO:0000256" key="2">
    <source>
        <dbReference type="ARBA" id="ARBA00022643"/>
    </source>
</evidence>
<dbReference type="EMBL" id="FWFR01000002">
    <property type="protein sequence ID" value="SLN59992.1"/>
    <property type="molecule type" value="Genomic_DNA"/>
</dbReference>
<keyword evidence="8" id="KW-1185">Reference proteome</keyword>
<evidence type="ECO:0000313" key="7">
    <source>
        <dbReference type="EMBL" id="SLN59992.1"/>
    </source>
</evidence>
<dbReference type="RefSeq" id="WP_085883979.1">
    <property type="nucleotide sequence ID" value="NZ_FWFR01000002.1"/>
</dbReference>
<dbReference type="InterPro" id="IPR029479">
    <property type="entry name" value="Nitroreductase"/>
</dbReference>